<evidence type="ECO:0000313" key="4">
    <source>
        <dbReference type="Proteomes" id="UP000499080"/>
    </source>
</evidence>
<organism evidence="3 4">
    <name type="scientific">Araneus ventricosus</name>
    <name type="common">Orbweaver spider</name>
    <name type="synonym">Epeira ventricosa</name>
    <dbReference type="NCBI Taxonomy" id="182803"/>
    <lineage>
        <taxon>Eukaryota</taxon>
        <taxon>Metazoa</taxon>
        <taxon>Ecdysozoa</taxon>
        <taxon>Arthropoda</taxon>
        <taxon>Chelicerata</taxon>
        <taxon>Arachnida</taxon>
        <taxon>Araneae</taxon>
        <taxon>Araneomorphae</taxon>
        <taxon>Entelegynae</taxon>
        <taxon>Araneoidea</taxon>
        <taxon>Araneidae</taxon>
        <taxon>Araneus</taxon>
    </lineage>
</organism>
<dbReference type="EMBL" id="BGPR01006536">
    <property type="protein sequence ID" value="GBN19890.1"/>
    <property type="molecule type" value="Genomic_DNA"/>
</dbReference>
<dbReference type="Proteomes" id="UP000499080">
    <property type="component" value="Unassembled WGS sequence"/>
</dbReference>
<dbReference type="EMBL" id="BGPR01006535">
    <property type="protein sequence ID" value="GBN19872.1"/>
    <property type="molecule type" value="Genomic_DNA"/>
</dbReference>
<keyword evidence="4" id="KW-1185">Reference proteome</keyword>
<reference evidence="3 4" key="1">
    <citation type="journal article" date="2019" name="Sci. Rep.">
        <title>Orb-weaving spider Araneus ventricosus genome elucidates the spidroin gene catalogue.</title>
        <authorList>
            <person name="Kono N."/>
            <person name="Nakamura H."/>
            <person name="Ohtoshi R."/>
            <person name="Moran D.A.P."/>
            <person name="Shinohara A."/>
            <person name="Yoshida Y."/>
            <person name="Fujiwara M."/>
            <person name="Mori M."/>
            <person name="Tomita M."/>
            <person name="Arakawa K."/>
        </authorList>
    </citation>
    <scope>NUCLEOTIDE SEQUENCE [LARGE SCALE GENOMIC DNA]</scope>
</reference>
<evidence type="ECO:0000256" key="1">
    <source>
        <dbReference type="SAM" id="MobiDB-lite"/>
    </source>
</evidence>
<gene>
    <name evidence="2" type="ORF">AVEN_125139_1</name>
    <name evidence="3" type="ORF">AVEN_73526_1</name>
</gene>
<proteinExistence type="predicted"/>
<sequence length="81" mass="8523">MSDIFVSHEPSGLGDLSENYVLAAVNVFKIAFTSVGPSWTCQPPCHSSRDGVTEKGGLDMHANTDNNTAGDDAHGFTRAGI</sequence>
<protein>
    <submittedName>
        <fullName evidence="3">Uncharacterized protein</fullName>
    </submittedName>
</protein>
<feature type="region of interest" description="Disordered" evidence="1">
    <location>
        <begin position="43"/>
        <end position="81"/>
    </location>
</feature>
<accession>A0A4Y2M0E7</accession>
<comment type="caution">
    <text evidence="3">The sequence shown here is derived from an EMBL/GenBank/DDBJ whole genome shotgun (WGS) entry which is preliminary data.</text>
</comment>
<evidence type="ECO:0000313" key="3">
    <source>
        <dbReference type="EMBL" id="GBN19890.1"/>
    </source>
</evidence>
<feature type="compositionally biased region" description="Basic and acidic residues" evidence="1">
    <location>
        <begin position="47"/>
        <end position="58"/>
    </location>
</feature>
<evidence type="ECO:0000313" key="2">
    <source>
        <dbReference type="EMBL" id="GBN19872.1"/>
    </source>
</evidence>
<dbReference type="AlphaFoldDB" id="A0A4Y2M0E7"/>
<name>A0A4Y2M0E7_ARAVE</name>